<dbReference type="Proteomes" id="UP000537141">
    <property type="component" value="Unassembled WGS sequence"/>
</dbReference>
<feature type="transmembrane region" description="Helical" evidence="1">
    <location>
        <begin position="12"/>
        <end position="36"/>
    </location>
</feature>
<keyword evidence="3" id="KW-1185">Reference proteome</keyword>
<comment type="caution">
    <text evidence="2">The sequence shown here is derived from an EMBL/GenBank/DDBJ whole genome shotgun (WGS) entry which is preliminary data.</text>
</comment>
<protein>
    <submittedName>
        <fullName evidence="2">Uncharacterized protein</fullName>
    </submittedName>
</protein>
<evidence type="ECO:0000313" key="2">
    <source>
        <dbReference type="EMBL" id="MBB6541931.1"/>
    </source>
</evidence>
<evidence type="ECO:0000313" key="3">
    <source>
        <dbReference type="Proteomes" id="UP000537141"/>
    </source>
</evidence>
<dbReference type="AlphaFoldDB" id="A0A7X0NEF4"/>
<keyword evidence="1" id="KW-1133">Transmembrane helix</keyword>
<dbReference type="EMBL" id="JACHHU010000002">
    <property type="protein sequence ID" value="MBB6541931.1"/>
    <property type="molecule type" value="Genomic_DNA"/>
</dbReference>
<gene>
    <name evidence="2" type="ORF">HNQ55_000406</name>
</gene>
<reference evidence="2 3" key="1">
    <citation type="submission" date="2020-08" db="EMBL/GenBank/DDBJ databases">
        <title>Genomic Encyclopedia of Type Strains, Phase IV (KMG-IV): sequencing the most valuable type-strain genomes for metagenomic binning, comparative biology and taxonomic classification.</title>
        <authorList>
            <person name="Goeker M."/>
        </authorList>
    </citation>
    <scope>NUCLEOTIDE SEQUENCE [LARGE SCALE GENOMIC DNA]</scope>
    <source>
        <strain evidence="2 3">DSM 26287</strain>
    </source>
</reference>
<accession>A0A7X0NEF4</accession>
<evidence type="ECO:0000256" key="1">
    <source>
        <dbReference type="SAM" id="Phobius"/>
    </source>
</evidence>
<sequence>MPSIVNVYDVVILQIGIYAIDSTSLGYCFIAGRYLCHR</sequence>
<organism evidence="2 3">
    <name type="scientific">Thalassotalea piscium</name>
    <dbReference type="NCBI Taxonomy" id="1230533"/>
    <lineage>
        <taxon>Bacteria</taxon>
        <taxon>Pseudomonadati</taxon>
        <taxon>Pseudomonadota</taxon>
        <taxon>Gammaproteobacteria</taxon>
        <taxon>Alteromonadales</taxon>
        <taxon>Colwelliaceae</taxon>
        <taxon>Thalassotalea</taxon>
    </lineage>
</organism>
<keyword evidence="1" id="KW-0812">Transmembrane</keyword>
<name>A0A7X0NEF4_9GAMM</name>
<proteinExistence type="predicted"/>
<keyword evidence="1" id="KW-0472">Membrane</keyword>